<gene>
    <name evidence="3" type="ORF">N6G96_06175</name>
</gene>
<dbReference type="Pfam" id="PF13240">
    <property type="entry name" value="Zn_Ribbon_1"/>
    <property type="match status" value="1"/>
</dbReference>
<dbReference type="RefSeq" id="WP_323708980.1">
    <property type="nucleotide sequence ID" value="NZ_CP104778.1"/>
</dbReference>
<evidence type="ECO:0000313" key="3">
    <source>
        <dbReference type="EMBL" id="WPC20893.1"/>
    </source>
</evidence>
<evidence type="ECO:0000259" key="2">
    <source>
        <dbReference type="Pfam" id="PF13240"/>
    </source>
</evidence>
<keyword evidence="1" id="KW-1133">Transmembrane helix</keyword>
<feature type="transmembrane region" description="Helical" evidence="1">
    <location>
        <begin position="83"/>
        <end position="101"/>
    </location>
</feature>
<organism evidence="3 4">
    <name type="scientific">Pediococcus inopinatus</name>
    <dbReference type="NCBI Taxonomy" id="114090"/>
    <lineage>
        <taxon>Bacteria</taxon>
        <taxon>Bacillati</taxon>
        <taxon>Bacillota</taxon>
        <taxon>Bacilli</taxon>
        <taxon>Lactobacillales</taxon>
        <taxon>Lactobacillaceae</taxon>
        <taxon>Pediococcus</taxon>
    </lineage>
</organism>
<sequence>MEQKSYLCPQCHEPVEPSTKVCPNCGAKIDFENDTYTEHGKWSYIIVGYVCAAISILGGPIAIAGSIICGYQLYKYKSTKDSGFALLVVGIVCGVIGLARYF</sequence>
<reference evidence="4" key="1">
    <citation type="submission" date="2024-06" db="EMBL/GenBank/DDBJ databases">
        <authorList>
            <person name="Chang H.C."/>
            <person name="Mun S.Y."/>
        </authorList>
    </citation>
    <scope>NUCLEOTIDE SEQUENCE [LARGE SCALE GENOMIC DNA]</scope>
    <source>
        <strain evidence="4">KT1</strain>
    </source>
</reference>
<proteinExistence type="predicted"/>
<feature type="domain" description="Zinc-ribbon" evidence="2">
    <location>
        <begin position="8"/>
        <end position="29"/>
    </location>
</feature>
<accession>A0ABZ0Q418</accession>
<evidence type="ECO:0000256" key="1">
    <source>
        <dbReference type="SAM" id="Phobius"/>
    </source>
</evidence>
<keyword evidence="1" id="KW-0812">Transmembrane</keyword>
<dbReference type="EMBL" id="CP104778">
    <property type="protein sequence ID" value="WPC20893.1"/>
    <property type="molecule type" value="Genomic_DNA"/>
</dbReference>
<evidence type="ECO:0000313" key="4">
    <source>
        <dbReference type="Proteomes" id="UP001302696"/>
    </source>
</evidence>
<dbReference type="Proteomes" id="UP001302696">
    <property type="component" value="Chromosome"/>
</dbReference>
<dbReference type="InterPro" id="IPR026870">
    <property type="entry name" value="Zinc_ribbon_dom"/>
</dbReference>
<keyword evidence="1" id="KW-0472">Membrane</keyword>
<name>A0ABZ0Q418_9LACO</name>
<feature type="transmembrane region" description="Helical" evidence="1">
    <location>
        <begin position="42"/>
        <end position="71"/>
    </location>
</feature>
<keyword evidence="4" id="KW-1185">Reference proteome</keyword>
<protein>
    <submittedName>
        <fullName evidence="3">Zinc-ribbon domain-containing protein</fullName>
    </submittedName>
</protein>